<dbReference type="Proteomes" id="UP000071561">
    <property type="component" value="Chromosome"/>
</dbReference>
<protein>
    <submittedName>
        <fullName evidence="1">Uncharacterized protein</fullName>
    </submittedName>
</protein>
<accession>A0A127V947</accession>
<dbReference type="KEGG" id="pcm:AY601_0817"/>
<organism evidence="1 2">
    <name type="scientific">Pedobacter cryoconitis</name>
    <dbReference type="NCBI Taxonomy" id="188932"/>
    <lineage>
        <taxon>Bacteria</taxon>
        <taxon>Pseudomonadati</taxon>
        <taxon>Bacteroidota</taxon>
        <taxon>Sphingobacteriia</taxon>
        <taxon>Sphingobacteriales</taxon>
        <taxon>Sphingobacteriaceae</taxon>
        <taxon>Pedobacter</taxon>
    </lineage>
</organism>
<name>A0A127V947_9SPHI</name>
<dbReference type="RefSeq" id="WP_068396798.1">
    <property type="nucleotide sequence ID" value="NZ_CP014504.1"/>
</dbReference>
<dbReference type="InterPro" id="IPR009291">
    <property type="entry name" value="Vps62"/>
</dbReference>
<evidence type="ECO:0000313" key="2">
    <source>
        <dbReference type="Proteomes" id="UP000071561"/>
    </source>
</evidence>
<sequence>MKVNILVALCLLACGCKKSVEPSSTLKSPSADVTVNAADLSKIKVIVRLHPSEDYFPMEPLDFIRKSRFRHERSGSDEGYNKNSNKFVRNNSHNNEYYDIPVNVINGYGLESSGRNRRPKDDNKGDYNVFLEPDDNLPGDHDPNTRVSSFLYTPDNIRLQYWLFYGYNYSNVSGLSFSHQGDWESVTLNVLNDSIEGAWLSAHGDDKYYDKSALEISVTDGIQTLYIYSAKGTHALYNHPGKYHILNSDDASAGGYEWLITTKVSKLENQSWKDYAGAWGEVGSRQLLQGHLVHGSKKSNKICLIIAIIFS</sequence>
<keyword evidence="2" id="KW-1185">Reference proteome</keyword>
<gene>
    <name evidence="1" type="ORF">AY601_0817</name>
</gene>
<dbReference type="Pfam" id="PF06101">
    <property type="entry name" value="Vps62"/>
    <property type="match status" value="1"/>
</dbReference>
<dbReference type="PATRIC" id="fig|188932.3.peg.840"/>
<dbReference type="PROSITE" id="PS51257">
    <property type="entry name" value="PROKAR_LIPOPROTEIN"/>
    <property type="match status" value="1"/>
</dbReference>
<evidence type="ECO:0000313" key="1">
    <source>
        <dbReference type="EMBL" id="AMP97759.1"/>
    </source>
</evidence>
<proteinExistence type="predicted"/>
<reference evidence="1 2" key="1">
    <citation type="submission" date="2016-03" db="EMBL/GenBank/DDBJ databases">
        <title>Complete genome sequence of Pedobacter cryoconitis PAMC 27485.</title>
        <authorList>
            <person name="Lee J."/>
            <person name="Kim O.-S."/>
        </authorList>
    </citation>
    <scope>NUCLEOTIDE SEQUENCE [LARGE SCALE GENOMIC DNA]</scope>
    <source>
        <strain evidence="1 2">PAMC 27485</strain>
    </source>
</reference>
<dbReference type="AlphaFoldDB" id="A0A127V947"/>
<dbReference type="OrthoDB" id="787205at2"/>
<dbReference type="EMBL" id="CP014504">
    <property type="protein sequence ID" value="AMP97759.1"/>
    <property type="molecule type" value="Genomic_DNA"/>
</dbReference>